<protein>
    <submittedName>
        <fullName evidence="7">EGF-like domain-containing protein</fullName>
    </submittedName>
</protein>
<keyword evidence="6" id="KW-1185">Reference proteome</keyword>
<dbReference type="PANTHER" id="PTHR15036">
    <property type="entry name" value="PIKACHURIN-LIKE PROTEIN"/>
    <property type="match status" value="1"/>
</dbReference>
<evidence type="ECO:0000313" key="7">
    <source>
        <dbReference type="WBParaSite" id="GPUH_0002010001-mRNA-1"/>
    </source>
</evidence>
<organism evidence="7">
    <name type="scientific">Gongylonema pulchrum</name>
    <dbReference type="NCBI Taxonomy" id="637853"/>
    <lineage>
        <taxon>Eukaryota</taxon>
        <taxon>Metazoa</taxon>
        <taxon>Ecdysozoa</taxon>
        <taxon>Nematoda</taxon>
        <taxon>Chromadorea</taxon>
        <taxon>Rhabditida</taxon>
        <taxon>Spirurina</taxon>
        <taxon>Spiruromorpha</taxon>
        <taxon>Spiruroidea</taxon>
        <taxon>Gongylonematidae</taxon>
        <taxon>Gongylonema</taxon>
    </lineage>
</organism>
<sequence>MHDGEMTIFVNSYLGHLQKTVIGRVYVEDKDDWDLPDKVFTWAPGKSLPGFSLATNGEITMDADMPPRTYQMVASVIDKRRNEKAQGVVNVIVKLVPAGAFENQEGVVVSANQTVVVGVNAWSNDTCVCPVFTPPSSCEANLCLNSGVCHNTYPGFFCECRNNALKGFRCQGTTRSFDGQGFAWFKPVPACTSLNISLQFLTKQSDGLLLYNGPMGNNNTFGQADYKDYVVIRLVGGRVHANLMFNGIVANPVQVAGSDALNDGKWHTVTLTQDGKVG</sequence>
<evidence type="ECO:0000259" key="3">
    <source>
        <dbReference type="PROSITE" id="PS50025"/>
    </source>
</evidence>
<dbReference type="InterPro" id="IPR001791">
    <property type="entry name" value="Laminin_G"/>
</dbReference>
<gene>
    <name evidence="5" type="ORF">GPUH_LOCUS20075</name>
</gene>
<comment type="caution">
    <text evidence="2">Lacks conserved residue(s) required for the propagation of feature annotation.</text>
</comment>
<evidence type="ECO:0000313" key="6">
    <source>
        <dbReference type="Proteomes" id="UP000271098"/>
    </source>
</evidence>
<dbReference type="GO" id="GO:0016020">
    <property type="term" value="C:membrane"/>
    <property type="evidence" value="ECO:0007669"/>
    <property type="project" value="UniProtKB-SubCell"/>
</dbReference>
<dbReference type="EMBL" id="UYRT01089715">
    <property type="protein sequence ID" value="VDN35251.1"/>
    <property type="molecule type" value="Genomic_DNA"/>
</dbReference>
<dbReference type="InterPro" id="IPR013320">
    <property type="entry name" value="ConA-like_dom_sf"/>
</dbReference>
<dbReference type="PROSITE" id="PS50026">
    <property type="entry name" value="EGF_3"/>
    <property type="match status" value="1"/>
</dbReference>
<dbReference type="Pfam" id="PF00054">
    <property type="entry name" value="Laminin_G_1"/>
    <property type="match status" value="1"/>
</dbReference>
<dbReference type="Gene3D" id="2.60.120.200">
    <property type="match status" value="1"/>
</dbReference>
<proteinExistence type="predicted"/>
<dbReference type="Proteomes" id="UP000271098">
    <property type="component" value="Unassembled WGS sequence"/>
</dbReference>
<evidence type="ECO:0000256" key="2">
    <source>
        <dbReference type="PROSITE-ProRule" id="PRU00076"/>
    </source>
</evidence>
<keyword evidence="2" id="KW-0245">EGF-like domain</keyword>
<keyword evidence="1" id="KW-1015">Disulfide bond</keyword>
<dbReference type="PROSITE" id="PS50025">
    <property type="entry name" value="LAM_G_DOMAIN"/>
    <property type="match status" value="1"/>
</dbReference>
<dbReference type="PROSITE" id="PS00010">
    <property type="entry name" value="ASX_HYDROXYL"/>
    <property type="match status" value="1"/>
</dbReference>
<dbReference type="InterPro" id="IPR000152">
    <property type="entry name" value="EGF-type_Asp/Asn_hydroxyl_site"/>
</dbReference>
<evidence type="ECO:0000256" key="1">
    <source>
        <dbReference type="ARBA" id="ARBA00023157"/>
    </source>
</evidence>
<dbReference type="CDD" id="cd00110">
    <property type="entry name" value="LamG"/>
    <property type="match status" value="1"/>
</dbReference>
<dbReference type="PANTHER" id="PTHR15036:SF85">
    <property type="entry name" value="SP2353, ISOFORM A"/>
    <property type="match status" value="1"/>
</dbReference>
<dbReference type="Gene3D" id="2.10.25.10">
    <property type="entry name" value="Laminin"/>
    <property type="match status" value="1"/>
</dbReference>
<dbReference type="WBParaSite" id="GPUH_0002010001-mRNA-1">
    <property type="protein sequence ID" value="GPUH_0002010001-mRNA-1"/>
    <property type="gene ID" value="GPUH_0002010001"/>
</dbReference>
<dbReference type="SUPFAM" id="SSF49899">
    <property type="entry name" value="Concanavalin A-like lectins/glucanases"/>
    <property type="match status" value="1"/>
</dbReference>
<name>A0A183EGI4_9BILA</name>
<feature type="domain" description="EGF-like" evidence="4">
    <location>
        <begin position="134"/>
        <end position="171"/>
    </location>
</feature>
<evidence type="ECO:0000313" key="5">
    <source>
        <dbReference type="EMBL" id="VDN35251.1"/>
    </source>
</evidence>
<evidence type="ECO:0000259" key="4">
    <source>
        <dbReference type="PROSITE" id="PS50026"/>
    </source>
</evidence>
<reference evidence="7" key="1">
    <citation type="submission" date="2016-06" db="UniProtKB">
        <authorList>
            <consortium name="WormBaseParasite"/>
        </authorList>
    </citation>
    <scope>IDENTIFICATION</scope>
</reference>
<reference evidence="5 6" key="2">
    <citation type="submission" date="2018-11" db="EMBL/GenBank/DDBJ databases">
        <authorList>
            <consortium name="Pathogen Informatics"/>
        </authorList>
    </citation>
    <scope>NUCLEOTIDE SEQUENCE [LARGE SCALE GENOMIC DNA]</scope>
</reference>
<dbReference type="OrthoDB" id="6252479at2759"/>
<dbReference type="AlphaFoldDB" id="A0A183EGI4"/>
<dbReference type="InterPro" id="IPR000742">
    <property type="entry name" value="EGF"/>
</dbReference>
<feature type="domain" description="Laminin G" evidence="3">
    <location>
        <begin position="172"/>
        <end position="278"/>
    </location>
</feature>
<dbReference type="CDD" id="cd00054">
    <property type="entry name" value="EGF_CA"/>
    <property type="match status" value="1"/>
</dbReference>
<dbReference type="InterPro" id="IPR050372">
    <property type="entry name" value="Neurexin-related_CASP"/>
</dbReference>
<accession>A0A183EGI4</accession>